<keyword evidence="2" id="KW-0472">Membrane</keyword>
<keyword evidence="4" id="KW-1185">Reference proteome</keyword>
<feature type="compositionally biased region" description="Pro residues" evidence="1">
    <location>
        <begin position="167"/>
        <end position="179"/>
    </location>
</feature>
<proteinExistence type="predicted"/>
<reference evidence="3 4" key="1">
    <citation type="submission" date="2020-08" db="EMBL/GenBank/DDBJ databases">
        <title>Genomic Encyclopedia of Type Strains, Phase III (KMG-III): the genomes of soil and plant-associated and newly described type strains.</title>
        <authorList>
            <person name="Whitman W."/>
        </authorList>
    </citation>
    <scope>NUCLEOTIDE SEQUENCE [LARGE SCALE GENOMIC DNA]</scope>
    <source>
        <strain evidence="3 4">CECT 8712</strain>
    </source>
</reference>
<sequence>MTITVIIIAVVVVLAALLVLLLGMRSLNLGPRRDDYDDHEYDDADEDGAPEDADRAPAPRGRARRRSPESGGRAEGGRPRRGRRDDDWDDDGFWSSLGDDGPDERGGHERDRPADTGPSITAYEYEDDGYDDEETGPPGATTLLPRTGSGQGASADLAVLASLGQTPEPPAPEQGTPEPPRSELPPRPEPRALSAPSARDEDPLTAPWTPPPSSSRDTVSLADRLTSPRPDPLDGPSGPQTPPAAHDPLGAPSSYGSRSDLPASGDPLSPGFRSSSPGSDPASPIWSSMDTGAHQRPQAGYGSPSAGTPADPLTGGYPSSYPEPTPLGHDTGTHRRSSYDAAGPTAPPEYTSGTHARQDYTAPQQPDLGTHSRPSYNTGAYDTGSLGRSEYDTGSFGRGEYDTGSFGRGEYDTGTHRRAPYDSGTRQDFPAPPRPEYDTGSFGRGEYDTGTHRRTPYDAGPTAPPEYTSGTHARQDYTAPQQPDLGTHNRPSYDTGAYDTGSLGRSEYDTGSFGRGEYDTGTHRRAPYDSGTHSRPVPPADNPPLWGEGSTAFGTPGAPTDGGFGGPAPSGQHSSPTGGRDPYGRPDPRSTGYTDPLSGGYPSPYGTGDRTPQDDWQPGDGRGSRDQDPYEQRDRGRGRYEGGYEDGRFI</sequence>
<evidence type="ECO:0000256" key="2">
    <source>
        <dbReference type="SAM" id="Phobius"/>
    </source>
</evidence>
<accession>A0A841ITV3</accession>
<name>A0A841ITV3_9ACTN</name>
<keyword evidence="2" id="KW-0812">Transmembrane</keyword>
<feature type="region of interest" description="Disordered" evidence="1">
    <location>
        <begin position="31"/>
        <end position="650"/>
    </location>
</feature>
<feature type="compositionally biased region" description="Basic and acidic residues" evidence="1">
    <location>
        <begin position="180"/>
        <end position="190"/>
    </location>
</feature>
<feature type="compositionally biased region" description="Basic and acidic residues" evidence="1">
    <location>
        <begin position="622"/>
        <end position="650"/>
    </location>
</feature>
<gene>
    <name evidence="3" type="ORF">FHS13_001630</name>
</gene>
<dbReference type="Proteomes" id="UP000536604">
    <property type="component" value="Unassembled WGS sequence"/>
</dbReference>
<feature type="compositionally biased region" description="Basic and acidic residues" evidence="1">
    <location>
        <begin position="103"/>
        <end position="114"/>
    </location>
</feature>
<dbReference type="EMBL" id="JACHJO010000004">
    <property type="protein sequence ID" value="MBB6119681.1"/>
    <property type="molecule type" value="Genomic_DNA"/>
</dbReference>
<protein>
    <submittedName>
        <fullName evidence="3">Uncharacterized protein</fullName>
    </submittedName>
</protein>
<feature type="transmembrane region" description="Helical" evidence="2">
    <location>
        <begin position="6"/>
        <end position="24"/>
    </location>
</feature>
<feature type="compositionally biased region" description="Acidic residues" evidence="1">
    <location>
        <begin position="37"/>
        <end position="51"/>
    </location>
</feature>
<dbReference type="AlphaFoldDB" id="A0A841ITV3"/>
<evidence type="ECO:0000256" key="1">
    <source>
        <dbReference type="SAM" id="MobiDB-lite"/>
    </source>
</evidence>
<feature type="compositionally biased region" description="Acidic residues" evidence="1">
    <location>
        <begin position="124"/>
        <end position="135"/>
    </location>
</feature>
<keyword evidence="2" id="KW-1133">Transmembrane helix</keyword>
<dbReference type="RefSeq" id="WP_184289975.1">
    <property type="nucleotide sequence ID" value="NZ_JACHJO010000004.1"/>
</dbReference>
<evidence type="ECO:0000313" key="3">
    <source>
        <dbReference type="EMBL" id="MBB6119681.1"/>
    </source>
</evidence>
<evidence type="ECO:0000313" key="4">
    <source>
        <dbReference type="Proteomes" id="UP000536604"/>
    </source>
</evidence>
<organism evidence="3 4">
    <name type="scientific">Nocardiopsis algeriensis</name>
    <dbReference type="NCBI Taxonomy" id="1478215"/>
    <lineage>
        <taxon>Bacteria</taxon>
        <taxon>Bacillati</taxon>
        <taxon>Actinomycetota</taxon>
        <taxon>Actinomycetes</taxon>
        <taxon>Streptosporangiales</taxon>
        <taxon>Nocardiopsidaceae</taxon>
        <taxon>Nocardiopsis</taxon>
    </lineage>
</organism>
<feature type="compositionally biased region" description="Basic and acidic residues" evidence="1">
    <location>
        <begin position="75"/>
        <end position="86"/>
    </location>
</feature>
<comment type="caution">
    <text evidence="3">The sequence shown here is derived from an EMBL/GenBank/DDBJ whole genome shotgun (WGS) entry which is preliminary data.</text>
</comment>